<comment type="caution">
    <text evidence="10">The sequence shown here is derived from an EMBL/GenBank/DDBJ whole genome shotgun (WGS) entry which is preliminary data.</text>
</comment>
<dbReference type="GO" id="GO:0022857">
    <property type="term" value="F:transmembrane transporter activity"/>
    <property type="evidence" value="ECO:0007669"/>
    <property type="project" value="InterPro"/>
</dbReference>
<evidence type="ECO:0000313" key="10">
    <source>
        <dbReference type="EMBL" id="TDY61857.1"/>
    </source>
</evidence>
<dbReference type="Proteomes" id="UP000295066">
    <property type="component" value="Unassembled WGS sequence"/>
</dbReference>
<dbReference type="PANTHER" id="PTHR32196:SF71">
    <property type="entry name" value="AUTOINDUCER 2 IMPORT SYSTEM PERMEASE PROTEIN LSRD"/>
    <property type="match status" value="1"/>
</dbReference>
<dbReference type="GO" id="GO:0005886">
    <property type="term" value="C:plasma membrane"/>
    <property type="evidence" value="ECO:0007669"/>
    <property type="project" value="UniProtKB-SubCell"/>
</dbReference>
<proteinExistence type="predicted"/>
<evidence type="ECO:0000256" key="6">
    <source>
        <dbReference type="ARBA" id="ARBA00022989"/>
    </source>
</evidence>
<dbReference type="OrthoDB" id="9797838at2"/>
<feature type="transmembrane region" description="Helical" evidence="9">
    <location>
        <begin position="15"/>
        <end position="37"/>
    </location>
</feature>
<keyword evidence="7 9" id="KW-0472">Membrane</keyword>
<accession>A0A4R8MCC9</accession>
<sequence>MSGSLKLRLALLDNIIWMMLIAFFSVCALSIPAFATWTNLVNILYHTTIMSMLVLAQGFVLMSGNLDLSIDAVLAFAPGVAVLMSVKWFPGLLGSPWTAIVLTLSIGALLGLFNGFCVARLGMNAFMQTLSVSIILRGLVLFFIPLSIFPLDPVYSFIGKARIAQLGNIPAAIPVTFFIFFIFHVLINYTVFGRNYLATGGNARASFVAGINTNRMIILGFMVAGILSAIAGMLTAGRQDSVSNTMGNGMTLLAFAGALLGGTSMSGGKGSAFGMLGGAILLGMFSNALNLLGVKVTLIHAAQGTLIFLAILVDRFRVSLRSSMLRKEQIRTLHREEDRGAEYTVGKPREESV</sequence>
<evidence type="ECO:0000256" key="9">
    <source>
        <dbReference type="SAM" id="Phobius"/>
    </source>
</evidence>
<dbReference type="RefSeq" id="WP_133956902.1">
    <property type="nucleotide sequence ID" value="NZ_SORI01000004.1"/>
</dbReference>
<keyword evidence="6 9" id="KW-1133">Transmembrane helix</keyword>
<feature type="transmembrane region" description="Helical" evidence="9">
    <location>
        <begin position="171"/>
        <end position="192"/>
    </location>
</feature>
<keyword evidence="11" id="KW-1185">Reference proteome</keyword>
<feature type="transmembrane region" description="Helical" evidence="9">
    <location>
        <begin position="213"/>
        <end position="234"/>
    </location>
</feature>
<reference evidence="10 11" key="1">
    <citation type="submission" date="2019-03" db="EMBL/GenBank/DDBJ databases">
        <title>Genomic Encyclopedia of Type Strains, Phase IV (KMG-IV): sequencing the most valuable type-strain genomes for metagenomic binning, comparative biology and taxonomic classification.</title>
        <authorList>
            <person name="Goeker M."/>
        </authorList>
    </citation>
    <scope>NUCLEOTIDE SEQUENCE [LARGE SCALE GENOMIC DNA]</scope>
    <source>
        <strain evidence="10 11">DSM 25964</strain>
    </source>
</reference>
<feature type="transmembrane region" description="Helical" evidence="9">
    <location>
        <begin position="246"/>
        <end position="265"/>
    </location>
</feature>
<evidence type="ECO:0000256" key="2">
    <source>
        <dbReference type="ARBA" id="ARBA00022448"/>
    </source>
</evidence>
<evidence type="ECO:0000256" key="4">
    <source>
        <dbReference type="ARBA" id="ARBA00022519"/>
    </source>
</evidence>
<feature type="transmembrane region" description="Helical" evidence="9">
    <location>
        <begin position="95"/>
        <end position="118"/>
    </location>
</feature>
<organism evidence="10 11">
    <name type="scientific">Aminivibrio pyruvatiphilus</name>
    <dbReference type="NCBI Taxonomy" id="1005740"/>
    <lineage>
        <taxon>Bacteria</taxon>
        <taxon>Thermotogati</taxon>
        <taxon>Synergistota</taxon>
        <taxon>Synergistia</taxon>
        <taxon>Synergistales</taxon>
        <taxon>Aminobacteriaceae</taxon>
        <taxon>Aminivibrio</taxon>
    </lineage>
</organism>
<feature type="transmembrane region" description="Helical" evidence="9">
    <location>
        <begin position="272"/>
        <end position="292"/>
    </location>
</feature>
<gene>
    <name evidence="10" type="ORF">C8D99_10498</name>
</gene>
<dbReference type="Pfam" id="PF02653">
    <property type="entry name" value="BPD_transp_2"/>
    <property type="match status" value="1"/>
</dbReference>
<evidence type="ECO:0000256" key="3">
    <source>
        <dbReference type="ARBA" id="ARBA00022475"/>
    </source>
</evidence>
<name>A0A4R8MCC9_9BACT</name>
<evidence type="ECO:0000313" key="11">
    <source>
        <dbReference type="Proteomes" id="UP000295066"/>
    </source>
</evidence>
<dbReference type="CDD" id="cd06579">
    <property type="entry name" value="TM_PBP1_transp_AraH_like"/>
    <property type="match status" value="1"/>
</dbReference>
<feature type="transmembrane region" description="Helical" evidence="9">
    <location>
        <begin position="43"/>
        <end position="61"/>
    </location>
</feature>
<evidence type="ECO:0000256" key="1">
    <source>
        <dbReference type="ARBA" id="ARBA00004651"/>
    </source>
</evidence>
<comment type="subcellular location">
    <subcellularLocation>
        <location evidence="1">Cell membrane</location>
        <topology evidence="1">Multi-pass membrane protein</topology>
    </subcellularLocation>
</comment>
<dbReference type="InterPro" id="IPR001851">
    <property type="entry name" value="ABC_transp_permease"/>
</dbReference>
<protein>
    <recommendedName>
        <fullName evidence="8">Autoinducer 2 import system permease protein LsrD</fullName>
    </recommendedName>
</protein>
<feature type="transmembrane region" description="Helical" evidence="9">
    <location>
        <begin position="298"/>
        <end position="316"/>
    </location>
</feature>
<keyword evidence="3" id="KW-1003">Cell membrane</keyword>
<dbReference type="PANTHER" id="PTHR32196">
    <property type="entry name" value="ABC TRANSPORTER PERMEASE PROTEIN YPHD-RELATED-RELATED"/>
    <property type="match status" value="1"/>
</dbReference>
<evidence type="ECO:0000256" key="5">
    <source>
        <dbReference type="ARBA" id="ARBA00022692"/>
    </source>
</evidence>
<evidence type="ECO:0000256" key="8">
    <source>
        <dbReference type="ARBA" id="ARBA00039381"/>
    </source>
</evidence>
<feature type="transmembrane region" description="Helical" evidence="9">
    <location>
        <begin position="130"/>
        <end position="151"/>
    </location>
</feature>
<keyword evidence="5 9" id="KW-0812">Transmembrane</keyword>
<dbReference type="EMBL" id="SORI01000004">
    <property type="protein sequence ID" value="TDY61857.1"/>
    <property type="molecule type" value="Genomic_DNA"/>
</dbReference>
<evidence type="ECO:0000256" key="7">
    <source>
        <dbReference type="ARBA" id="ARBA00023136"/>
    </source>
</evidence>
<dbReference type="AlphaFoldDB" id="A0A4R8MCC9"/>
<keyword evidence="2" id="KW-0813">Transport</keyword>
<keyword evidence="4" id="KW-0997">Cell inner membrane</keyword>